<evidence type="ECO:0000256" key="1">
    <source>
        <dbReference type="SAM" id="MobiDB-lite"/>
    </source>
</evidence>
<dbReference type="Gene3D" id="3.40.50.300">
    <property type="entry name" value="P-loop containing nucleotide triphosphate hydrolases"/>
    <property type="match status" value="1"/>
</dbReference>
<gene>
    <name evidence="3" type="ORF">AGERDE_LOCUS11329</name>
</gene>
<evidence type="ECO:0000313" key="3">
    <source>
        <dbReference type="EMBL" id="CAG8649246.1"/>
    </source>
</evidence>
<dbReference type="SUPFAM" id="SSF52540">
    <property type="entry name" value="P-loop containing nucleoside triphosphate hydrolases"/>
    <property type="match status" value="1"/>
</dbReference>
<organism evidence="3 4">
    <name type="scientific">Ambispora gerdemannii</name>
    <dbReference type="NCBI Taxonomy" id="144530"/>
    <lineage>
        <taxon>Eukaryota</taxon>
        <taxon>Fungi</taxon>
        <taxon>Fungi incertae sedis</taxon>
        <taxon>Mucoromycota</taxon>
        <taxon>Glomeromycotina</taxon>
        <taxon>Glomeromycetes</taxon>
        <taxon>Archaeosporales</taxon>
        <taxon>Ambisporaceae</taxon>
        <taxon>Ambispora</taxon>
    </lineage>
</organism>
<dbReference type="AlphaFoldDB" id="A0A9N9DVE1"/>
<comment type="caution">
    <text evidence="3">The sequence shown here is derived from an EMBL/GenBank/DDBJ whole genome shotgun (WGS) entry which is preliminary data.</text>
</comment>
<feature type="domain" description="AAA+ ATPase" evidence="2">
    <location>
        <begin position="75"/>
        <end position="285"/>
    </location>
</feature>
<accession>A0A9N9DVE1</accession>
<dbReference type="Proteomes" id="UP000789831">
    <property type="component" value="Unassembled WGS sequence"/>
</dbReference>
<dbReference type="InterPro" id="IPR003593">
    <property type="entry name" value="AAA+_ATPase"/>
</dbReference>
<evidence type="ECO:0000259" key="2">
    <source>
        <dbReference type="SMART" id="SM00382"/>
    </source>
</evidence>
<keyword evidence="4" id="KW-1185">Reference proteome</keyword>
<feature type="region of interest" description="Disordered" evidence="1">
    <location>
        <begin position="341"/>
        <end position="365"/>
    </location>
</feature>
<feature type="region of interest" description="Disordered" evidence="1">
    <location>
        <begin position="407"/>
        <end position="426"/>
    </location>
</feature>
<name>A0A9N9DVE1_9GLOM</name>
<sequence>MSKMYGGEPDYFDIAAIYEIKFPPSLWNNLTEEQKELAKKKGHSELKLKDEVQNYKFTRSNTVRGELDPDDLSNLDNNALFYGAPRTGKSVMAEKLAYEADIYPLVVIQGSTLTPKKPDNDIGATLLIKFIYTISDITHKLVEDFGFERAEDGEARYILFLDEADQICTTHLLPPKDASSQLTFLKECMGSDSKDEEREFMGYASDAGISNQFPQHFLPFWQKFIDKNPEAELKDSSQLDNFDGKFTNPRDPKIEEVIKESSILAANQISKAIDTRLKQVDETITKIEDEITAANTAYSRIIKESVEEITTLLSATGGKLTREALEEQERKNKELEKELEQARNKVNDPNLSEEERAKNQIPKTETVQELKDEYKVPSFEDMKNYENDGNLNYDDLSGGDIGEVKGYGPTYTSNSQIITGEIPQVR</sequence>
<dbReference type="GO" id="GO:0016887">
    <property type="term" value="F:ATP hydrolysis activity"/>
    <property type="evidence" value="ECO:0007669"/>
    <property type="project" value="InterPro"/>
</dbReference>
<dbReference type="EMBL" id="CAJVPL010004593">
    <property type="protein sequence ID" value="CAG8649246.1"/>
    <property type="molecule type" value="Genomic_DNA"/>
</dbReference>
<evidence type="ECO:0000313" key="4">
    <source>
        <dbReference type="Proteomes" id="UP000789831"/>
    </source>
</evidence>
<dbReference type="OrthoDB" id="2446464at2759"/>
<protein>
    <submittedName>
        <fullName evidence="3">10006_t:CDS:1</fullName>
    </submittedName>
</protein>
<dbReference type="GO" id="GO:0005524">
    <property type="term" value="F:ATP binding"/>
    <property type="evidence" value="ECO:0007669"/>
    <property type="project" value="InterPro"/>
</dbReference>
<dbReference type="InterPro" id="IPR027417">
    <property type="entry name" value="P-loop_NTPase"/>
</dbReference>
<dbReference type="InterPro" id="IPR003959">
    <property type="entry name" value="ATPase_AAA_core"/>
</dbReference>
<dbReference type="SMART" id="SM00382">
    <property type="entry name" value="AAA"/>
    <property type="match status" value="1"/>
</dbReference>
<proteinExistence type="predicted"/>
<dbReference type="Pfam" id="PF00004">
    <property type="entry name" value="AAA"/>
    <property type="match status" value="1"/>
</dbReference>
<reference evidence="3" key="1">
    <citation type="submission" date="2021-06" db="EMBL/GenBank/DDBJ databases">
        <authorList>
            <person name="Kallberg Y."/>
            <person name="Tangrot J."/>
            <person name="Rosling A."/>
        </authorList>
    </citation>
    <scope>NUCLEOTIDE SEQUENCE</scope>
    <source>
        <strain evidence="3">MT106</strain>
    </source>
</reference>